<reference evidence="5 6" key="1">
    <citation type="journal article" date="2017" name="Nat. Commun.">
        <title>Genome assembly with in vitro proximity ligation data and whole-genome triplication in lettuce.</title>
        <authorList>
            <person name="Reyes-Chin-Wo S."/>
            <person name="Wang Z."/>
            <person name="Yang X."/>
            <person name="Kozik A."/>
            <person name="Arikit S."/>
            <person name="Song C."/>
            <person name="Xia L."/>
            <person name="Froenicke L."/>
            <person name="Lavelle D.O."/>
            <person name="Truco M.J."/>
            <person name="Xia R."/>
            <person name="Zhu S."/>
            <person name="Xu C."/>
            <person name="Xu H."/>
            <person name="Xu X."/>
            <person name="Cox K."/>
            <person name="Korf I."/>
            <person name="Meyers B.C."/>
            <person name="Michelmore R.W."/>
        </authorList>
    </citation>
    <scope>NUCLEOTIDE SEQUENCE [LARGE SCALE GENOMIC DNA]</scope>
    <source>
        <strain evidence="6">cv. Salinas</strain>
        <tissue evidence="5">Seedlings</tissue>
    </source>
</reference>
<feature type="compositionally biased region" description="Basic and acidic residues" evidence="3">
    <location>
        <begin position="25"/>
        <end position="35"/>
    </location>
</feature>
<dbReference type="PROSITE" id="PS50158">
    <property type="entry name" value="ZF_CCHC"/>
    <property type="match status" value="2"/>
</dbReference>
<dbReference type="SMART" id="SM00343">
    <property type="entry name" value="ZnF_C2HC"/>
    <property type="match status" value="2"/>
</dbReference>
<name>A0A9R1W827_LACSA</name>
<dbReference type="Pfam" id="PF03732">
    <property type="entry name" value="Retrotrans_gag"/>
    <property type="match status" value="1"/>
</dbReference>
<feature type="coiled-coil region" evidence="2">
    <location>
        <begin position="130"/>
        <end position="185"/>
    </location>
</feature>
<dbReference type="PANTHER" id="PTHR15503:SF42">
    <property type="entry name" value="ZINC FINGER, CCHC-TYPE, RETROTRANSPOSON GAG DOMAIN, ASPARTIC PEPTIDASE DOMAIN PROTEIN-RELATED"/>
    <property type="match status" value="1"/>
</dbReference>
<feature type="compositionally biased region" description="Basic residues" evidence="3">
    <location>
        <begin position="294"/>
        <end position="304"/>
    </location>
</feature>
<dbReference type="Pfam" id="PF00098">
    <property type="entry name" value="zf-CCHC"/>
    <property type="match status" value="2"/>
</dbReference>
<evidence type="ECO:0000313" key="6">
    <source>
        <dbReference type="Proteomes" id="UP000235145"/>
    </source>
</evidence>
<feature type="region of interest" description="Disordered" evidence="3">
    <location>
        <begin position="1"/>
        <end position="91"/>
    </location>
</feature>
<dbReference type="InterPro" id="IPR036875">
    <property type="entry name" value="Znf_CCHC_sf"/>
</dbReference>
<feature type="compositionally biased region" description="Basic and acidic residues" evidence="3">
    <location>
        <begin position="576"/>
        <end position="617"/>
    </location>
</feature>
<keyword evidence="1" id="KW-0863">Zinc-finger</keyword>
<accession>A0A9R1W827</accession>
<organism evidence="5 6">
    <name type="scientific">Lactuca sativa</name>
    <name type="common">Garden lettuce</name>
    <dbReference type="NCBI Taxonomy" id="4236"/>
    <lineage>
        <taxon>Eukaryota</taxon>
        <taxon>Viridiplantae</taxon>
        <taxon>Streptophyta</taxon>
        <taxon>Embryophyta</taxon>
        <taxon>Tracheophyta</taxon>
        <taxon>Spermatophyta</taxon>
        <taxon>Magnoliopsida</taxon>
        <taxon>eudicotyledons</taxon>
        <taxon>Gunneridae</taxon>
        <taxon>Pentapetalae</taxon>
        <taxon>asterids</taxon>
        <taxon>campanulids</taxon>
        <taxon>Asterales</taxon>
        <taxon>Asteraceae</taxon>
        <taxon>Cichorioideae</taxon>
        <taxon>Cichorieae</taxon>
        <taxon>Lactucinae</taxon>
        <taxon>Lactuca</taxon>
    </lineage>
</organism>
<dbReference type="Gene3D" id="4.10.60.10">
    <property type="entry name" value="Zinc finger, CCHC-type"/>
    <property type="match status" value="1"/>
</dbReference>
<protein>
    <recommendedName>
        <fullName evidence="4">CCHC-type domain-containing protein</fullName>
    </recommendedName>
</protein>
<keyword evidence="6" id="KW-1185">Reference proteome</keyword>
<dbReference type="GO" id="GO:0003676">
    <property type="term" value="F:nucleic acid binding"/>
    <property type="evidence" value="ECO:0007669"/>
    <property type="project" value="InterPro"/>
</dbReference>
<dbReference type="InterPro" id="IPR001878">
    <property type="entry name" value="Znf_CCHC"/>
</dbReference>
<dbReference type="EMBL" id="NBSK02000002">
    <property type="protein sequence ID" value="KAJ0220291.1"/>
    <property type="molecule type" value="Genomic_DNA"/>
</dbReference>
<evidence type="ECO:0000256" key="3">
    <source>
        <dbReference type="SAM" id="MobiDB-lite"/>
    </source>
</evidence>
<sequence>MRTIDHGKAVVDGGVSVEGTSGLLPHEKLKAKLELSDSEDSLEPTTPLNLSERDEEEEDVESEVEPEEDPEEEPEEDPDEEPEEDPEEELEGNHVEYHVEQRYETFHMPYVEYTPTSLGTYWERLYKDEMPQAQLEIHSLKRKIEEIDEHRSRLVQENQIRVEVVEKSKRKIRRLEQEVLELRKPTITKLWEGFVARAKQAKATTYGFLDKVVGRDPPQAEVLVIQSGPGDRKSKKIRRYLKEGKRILKYDDIVFKKFTRVTPEEERIPIGAYVRAPGDVPETPLIPNASRGRGQGRGRGRGRGRGVVTTLIPVQLAHGSSGSHCGRGRGRGRGRAANTITREELADEIARAIRDTLPDVVAQEREAIIGEYEGNLGGGEEYYEYSTPNMSREPSIAQPTRHHGNHNRRGCSYKTFMNCKPPIFNGEIDPVLSSTWIMEIEGTFDTSKCANEDKIIYVATMLKGEAIHWWGMVKDVRGREAAKNMSWDEFLRIFKENFCPRTTVKKLEEEFLRLERGNMTVREYTTKLTEKATFAEFYVSTKERRVELYIWGLRTAIREFVQIKKPGTFQSPVDAAEGRAREKNHQGEDRALGKRKWDCTNNDSKKGKTSGKERKVDQSSGVKQCPKCNRYHKGECNMNQKVCYKCGKPGHIAIECKIGRVCYGCGSPNHIKSECPQSKDNNNQGRITGIRRRIKRLTLVDQKLELFS</sequence>
<feature type="region of interest" description="Disordered" evidence="3">
    <location>
        <begin position="281"/>
        <end position="305"/>
    </location>
</feature>
<dbReference type="Proteomes" id="UP000235145">
    <property type="component" value="Unassembled WGS sequence"/>
</dbReference>
<evidence type="ECO:0000256" key="2">
    <source>
        <dbReference type="SAM" id="Coils"/>
    </source>
</evidence>
<evidence type="ECO:0000256" key="1">
    <source>
        <dbReference type="PROSITE-ProRule" id="PRU00047"/>
    </source>
</evidence>
<feature type="domain" description="CCHC-type" evidence="4">
    <location>
        <begin position="643"/>
        <end position="657"/>
    </location>
</feature>
<keyword evidence="2" id="KW-0175">Coiled coil</keyword>
<dbReference type="SUPFAM" id="SSF57756">
    <property type="entry name" value="Retrovirus zinc finger-like domains"/>
    <property type="match status" value="1"/>
</dbReference>
<feature type="compositionally biased region" description="Acidic residues" evidence="3">
    <location>
        <begin position="53"/>
        <end position="90"/>
    </location>
</feature>
<dbReference type="GO" id="GO:0008270">
    <property type="term" value="F:zinc ion binding"/>
    <property type="evidence" value="ECO:0007669"/>
    <property type="project" value="UniProtKB-KW"/>
</dbReference>
<dbReference type="AlphaFoldDB" id="A0A9R1W827"/>
<proteinExistence type="predicted"/>
<keyword evidence="1" id="KW-0479">Metal-binding</keyword>
<comment type="caution">
    <text evidence="5">The sequence shown here is derived from an EMBL/GenBank/DDBJ whole genome shotgun (WGS) entry which is preliminary data.</text>
</comment>
<gene>
    <name evidence="5" type="ORF">LSAT_V11C200051420</name>
</gene>
<evidence type="ECO:0000259" key="4">
    <source>
        <dbReference type="PROSITE" id="PS50158"/>
    </source>
</evidence>
<dbReference type="InterPro" id="IPR032567">
    <property type="entry name" value="RTL1-rel"/>
</dbReference>
<dbReference type="PANTHER" id="PTHR15503">
    <property type="entry name" value="LDOC1 RELATED"/>
    <property type="match status" value="1"/>
</dbReference>
<dbReference type="InterPro" id="IPR005162">
    <property type="entry name" value="Retrotrans_gag_dom"/>
</dbReference>
<evidence type="ECO:0000313" key="5">
    <source>
        <dbReference type="EMBL" id="KAJ0220291.1"/>
    </source>
</evidence>
<feature type="region of interest" description="Disordered" evidence="3">
    <location>
        <begin position="571"/>
        <end position="618"/>
    </location>
</feature>
<keyword evidence="1" id="KW-0862">Zinc</keyword>
<feature type="domain" description="CCHC-type" evidence="4">
    <location>
        <begin position="662"/>
        <end position="677"/>
    </location>
</feature>